<protein>
    <submittedName>
        <fullName evidence="1">Uncharacterized protein</fullName>
    </submittedName>
</protein>
<name>A0ABM5LU18_BACA1</name>
<reference evidence="1 2" key="1">
    <citation type="journal article" date="2011" name="Front. Microbiol.">
        <title>Genomic signatures of strain selection and enhancement in Bacillus atrophaeus var. globigii, a historical biowarfare simulant.</title>
        <authorList>
            <person name="Gibbons H.S."/>
            <person name="Broomall S.M."/>
            <person name="McNew L.A."/>
            <person name="Daligault H."/>
            <person name="Chapman C."/>
            <person name="Bruce D."/>
            <person name="Karavis M."/>
            <person name="Krepps M."/>
            <person name="McGregor P.A."/>
            <person name="Hong C."/>
            <person name="Park K.H."/>
            <person name="Akmal A."/>
            <person name="Feldman A."/>
            <person name="Lin J.S."/>
            <person name="Chang W.E."/>
            <person name="Higgs B.W."/>
            <person name="Demirev P."/>
            <person name="Lindquist J."/>
            <person name="Liem A."/>
            <person name="Fochler E."/>
            <person name="Read T.D."/>
            <person name="Tapia R."/>
            <person name="Johnson S."/>
            <person name="Bishop-Lilly K.A."/>
            <person name="Detter C."/>
            <person name="Han C."/>
            <person name="Sozhamannan S."/>
            <person name="Rosenzweig C.N."/>
            <person name="Skowronski E.W."/>
        </authorList>
    </citation>
    <scope>NUCLEOTIDE SEQUENCE [LARGE SCALE GENOMIC DNA]</scope>
    <source>
        <strain evidence="1 2">1942</strain>
    </source>
</reference>
<gene>
    <name evidence="1" type="ordered locus">BATR1942_01870</name>
</gene>
<keyword evidence="2" id="KW-1185">Reference proteome</keyword>
<sequence length="44" mass="5284">MKRIEVNKETKKKHQHSALKVMNKRWQCSFCMRGFYGWKAVAAK</sequence>
<evidence type="ECO:0000313" key="2">
    <source>
        <dbReference type="Proteomes" id="UP000006867"/>
    </source>
</evidence>
<accession>A0ABM5LU18</accession>
<dbReference type="EMBL" id="CP002207">
    <property type="protein sequence ID" value="ADP31332.1"/>
    <property type="molecule type" value="Genomic_DNA"/>
</dbReference>
<proteinExistence type="predicted"/>
<evidence type="ECO:0000313" key="1">
    <source>
        <dbReference type="EMBL" id="ADP31332.1"/>
    </source>
</evidence>
<organism evidence="1 2">
    <name type="scientific">Bacillus atrophaeus (strain 1942)</name>
    <dbReference type="NCBI Taxonomy" id="720555"/>
    <lineage>
        <taxon>Bacteria</taxon>
        <taxon>Bacillati</taxon>
        <taxon>Bacillota</taxon>
        <taxon>Bacilli</taxon>
        <taxon>Bacillales</taxon>
        <taxon>Bacillaceae</taxon>
        <taxon>Bacillus</taxon>
    </lineage>
</organism>
<dbReference type="Proteomes" id="UP000006867">
    <property type="component" value="Chromosome"/>
</dbReference>